<reference evidence="7" key="1">
    <citation type="submission" date="2020-05" db="UniProtKB">
        <authorList>
            <consortium name="EnsemblMetazoa"/>
        </authorList>
    </citation>
    <scope>IDENTIFICATION</scope>
    <source>
        <strain evidence="7">BB02</strain>
    </source>
</reference>
<dbReference type="Gene3D" id="2.130.10.10">
    <property type="entry name" value="YVTN repeat-like/Quinoprotein amine dehydrogenase"/>
    <property type="match status" value="1"/>
</dbReference>
<dbReference type="GO" id="GO:0006357">
    <property type="term" value="P:regulation of transcription by RNA polymerase II"/>
    <property type="evidence" value="ECO:0007669"/>
    <property type="project" value="TreeGrafter"/>
</dbReference>
<dbReference type="EnsemblMetazoa" id="BGLB012673-RB">
    <property type="protein sequence ID" value="BGLB012673-PB"/>
    <property type="gene ID" value="BGLB012673"/>
</dbReference>
<dbReference type="Proteomes" id="UP000076420">
    <property type="component" value="Unassembled WGS sequence"/>
</dbReference>
<dbReference type="KEGG" id="bgt:106080288"/>
<evidence type="ECO:0000256" key="2">
    <source>
        <dbReference type="ARBA" id="ARBA00022574"/>
    </source>
</evidence>
<sequence length="173" mass="18763">MLSSLLDNHTESMEVDGAVDIPSNKATVLRGHESEVFICAWNPTNDLLASGSGDSTARIWNMNDNNSTSSASQLVLRHCIQKGGTEVPSNKDVTSLDWVCDGSLLATGSYDGFARIWSIDGRLVNTLGQHKGPIFALKWNKRGNYILSAGVDKTTIIWDANTGSCTQQFAFHS</sequence>
<dbReference type="PROSITE" id="PS00678">
    <property type="entry name" value="WD_REPEATS_1"/>
    <property type="match status" value="2"/>
</dbReference>
<feature type="repeat" description="WD" evidence="6">
    <location>
        <begin position="127"/>
        <end position="168"/>
    </location>
</feature>
<dbReference type="PROSITE" id="PS50294">
    <property type="entry name" value="WD_REPEATS_REGION"/>
    <property type="match status" value="2"/>
</dbReference>
<comment type="similarity">
    <text evidence="5">Belongs to the WD repeat EBI family.</text>
</comment>
<dbReference type="STRING" id="6526.A0A2C9K3U4"/>
<dbReference type="GO" id="GO:0000118">
    <property type="term" value="C:histone deacetylase complex"/>
    <property type="evidence" value="ECO:0007669"/>
    <property type="project" value="TreeGrafter"/>
</dbReference>
<dbReference type="VEuPathDB" id="VectorBase:BGLB012673"/>
<dbReference type="PANTHER" id="PTHR22846:SF2">
    <property type="entry name" value="F-BOX-LIKE_WD REPEAT-CONTAINING PROTEIN EBI"/>
    <property type="match status" value="1"/>
</dbReference>
<protein>
    <submittedName>
        <fullName evidence="7">Uncharacterized protein</fullName>
    </submittedName>
</protein>
<dbReference type="InterPro" id="IPR001680">
    <property type="entry name" value="WD40_rpt"/>
</dbReference>
<dbReference type="GO" id="GO:0003714">
    <property type="term" value="F:transcription corepressor activity"/>
    <property type="evidence" value="ECO:0007669"/>
    <property type="project" value="InterPro"/>
</dbReference>
<dbReference type="InterPro" id="IPR036322">
    <property type="entry name" value="WD40_repeat_dom_sf"/>
</dbReference>
<keyword evidence="4" id="KW-0539">Nucleus</keyword>
<dbReference type="InterPro" id="IPR019775">
    <property type="entry name" value="WD40_repeat_CS"/>
</dbReference>
<keyword evidence="3" id="KW-0677">Repeat</keyword>
<evidence type="ECO:0000256" key="1">
    <source>
        <dbReference type="ARBA" id="ARBA00004123"/>
    </source>
</evidence>
<keyword evidence="2 6" id="KW-0853">WD repeat</keyword>
<dbReference type="InterPro" id="IPR020472">
    <property type="entry name" value="WD40_PAC1"/>
</dbReference>
<dbReference type="PRINTS" id="PR00320">
    <property type="entry name" value="GPROTEINBRPT"/>
</dbReference>
<evidence type="ECO:0000256" key="4">
    <source>
        <dbReference type="ARBA" id="ARBA00023242"/>
    </source>
</evidence>
<organism evidence="7 8">
    <name type="scientific">Biomphalaria glabrata</name>
    <name type="common">Bloodfluke planorb</name>
    <name type="synonym">Freshwater snail</name>
    <dbReference type="NCBI Taxonomy" id="6526"/>
    <lineage>
        <taxon>Eukaryota</taxon>
        <taxon>Metazoa</taxon>
        <taxon>Spiralia</taxon>
        <taxon>Lophotrochozoa</taxon>
        <taxon>Mollusca</taxon>
        <taxon>Gastropoda</taxon>
        <taxon>Heterobranchia</taxon>
        <taxon>Euthyneura</taxon>
        <taxon>Panpulmonata</taxon>
        <taxon>Hygrophila</taxon>
        <taxon>Lymnaeoidea</taxon>
        <taxon>Planorbidae</taxon>
        <taxon>Biomphalaria</taxon>
    </lineage>
</organism>
<dbReference type="SUPFAM" id="SSF50978">
    <property type="entry name" value="WD40 repeat-like"/>
    <property type="match status" value="1"/>
</dbReference>
<proteinExistence type="inferred from homology"/>
<dbReference type="InterPro" id="IPR015943">
    <property type="entry name" value="WD40/YVTN_repeat-like_dom_sf"/>
</dbReference>
<dbReference type="VEuPathDB" id="VectorBase:BGLAX_034041"/>
<dbReference type="AlphaFoldDB" id="A0A2C9K3U4"/>
<dbReference type="PANTHER" id="PTHR22846">
    <property type="entry name" value="WD40 REPEAT PROTEIN"/>
    <property type="match status" value="1"/>
</dbReference>
<dbReference type="Pfam" id="PF00400">
    <property type="entry name" value="WD40"/>
    <property type="match status" value="3"/>
</dbReference>
<evidence type="ECO:0000256" key="3">
    <source>
        <dbReference type="ARBA" id="ARBA00022737"/>
    </source>
</evidence>
<dbReference type="SMART" id="SM00320">
    <property type="entry name" value="WD40"/>
    <property type="match status" value="3"/>
</dbReference>
<feature type="repeat" description="WD" evidence="6">
    <location>
        <begin position="29"/>
        <end position="70"/>
    </location>
</feature>
<dbReference type="InterPro" id="IPR045183">
    <property type="entry name" value="Ebi-like"/>
</dbReference>
<name>A0A2C9K3U4_BIOGL</name>
<evidence type="ECO:0000313" key="8">
    <source>
        <dbReference type="Proteomes" id="UP000076420"/>
    </source>
</evidence>
<dbReference type="PROSITE" id="PS50082">
    <property type="entry name" value="WD_REPEATS_2"/>
    <property type="match status" value="3"/>
</dbReference>
<accession>A0A2C9K3U4</accession>
<gene>
    <name evidence="7" type="primary">106080288</name>
</gene>
<evidence type="ECO:0000313" key="7">
    <source>
        <dbReference type="EnsemblMetazoa" id="BGLB012673-PB"/>
    </source>
</evidence>
<comment type="subcellular location">
    <subcellularLocation>
        <location evidence="1">Nucleus</location>
    </subcellularLocation>
</comment>
<evidence type="ECO:0000256" key="5">
    <source>
        <dbReference type="ARBA" id="ARBA00025741"/>
    </source>
</evidence>
<feature type="repeat" description="WD" evidence="6">
    <location>
        <begin position="93"/>
        <end position="120"/>
    </location>
</feature>
<evidence type="ECO:0000256" key="6">
    <source>
        <dbReference type="PROSITE-ProRule" id="PRU00221"/>
    </source>
</evidence>